<gene>
    <name evidence="9" type="ORF">PNU63_05970</name>
</gene>
<evidence type="ECO:0000313" key="10">
    <source>
        <dbReference type="Proteomes" id="UP001211731"/>
    </source>
</evidence>
<sequence length="406" mass="43552">MTQNNNSWKRNYFTLLIGQGVSFISSGILQMAIIFYLVAKTNSAIILTIATLIGFLPQACLGPFAGVFVDRHSRKGVMIGADLMIAAAGGLLALAALYTELPVWAIMVVLFIRSTGTAFHSPAFSATTPMIVPKDELTKCAGYAQTIQAVSSIISPAAAAFLYAVWPLNAIIMLDIVGAILACVTVAISAIPTPDVCTEQKSQQFMQDIKEGYMVLKRNRGLFALLWIGVIYMFFYMPISSLYPLISMSYFGGTPAHASAAEIAFAVGMLLGGIILSIWGGFKRRTHTICFSVLLMGISITVSGLLPSGAFLIFIVCCTAMGIAAPFYGVQNAIFQETIKPEYLGRVFSLLTSAASFAMPLGLLISGPLAEKFGVEKWFVICGVGIIIVALTAFLLPSLRKIDDTK</sequence>
<feature type="transmembrane region" description="Helical" evidence="7">
    <location>
        <begin position="44"/>
        <end position="69"/>
    </location>
</feature>
<dbReference type="PANTHER" id="PTHR23513:SF6">
    <property type="entry name" value="MAJOR FACILITATOR SUPERFAMILY ASSOCIATED DOMAIN-CONTAINING PROTEIN"/>
    <property type="match status" value="1"/>
</dbReference>
<comment type="subcellular location">
    <subcellularLocation>
        <location evidence="1">Cell membrane</location>
        <topology evidence="1">Multi-pass membrane protein</topology>
    </subcellularLocation>
</comment>
<feature type="transmembrane region" description="Helical" evidence="7">
    <location>
        <begin position="76"/>
        <end position="98"/>
    </location>
</feature>
<feature type="transmembrane region" description="Helical" evidence="7">
    <location>
        <begin position="289"/>
        <end position="306"/>
    </location>
</feature>
<dbReference type="SUPFAM" id="SSF103473">
    <property type="entry name" value="MFS general substrate transporter"/>
    <property type="match status" value="1"/>
</dbReference>
<evidence type="ECO:0000313" key="9">
    <source>
        <dbReference type="EMBL" id="MDB8738324.1"/>
    </source>
</evidence>
<protein>
    <submittedName>
        <fullName evidence="9">MFS transporter</fullName>
    </submittedName>
</protein>
<dbReference type="InterPro" id="IPR004751">
    <property type="entry name" value="Drug_antiport"/>
</dbReference>
<feature type="transmembrane region" description="Helical" evidence="7">
    <location>
        <begin position="347"/>
        <end position="366"/>
    </location>
</feature>
<feature type="transmembrane region" description="Helical" evidence="7">
    <location>
        <begin position="104"/>
        <end position="126"/>
    </location>
</feature>
<proteinExistence type="predicted"/>
<evidence type="ECO:0000256" key="7">
    <source>
        <dbReference type="SAM" id="Phobius"/>
    </source>
</evidence>
<feature type="transmembrane region" description="Helical" evidence="7">
    <location>
        <begin position="263"/>
        <end position="282"/>
    </location>
</feature>
<reference evidence="9" key="1">
    <citation type="submission" date="2023-01" db="EMBL/GenBank/DDBJ databases">
        <title>Human gut microbiome strain richness.</title>
        <authorList>
            <person name="Chen-Liaw A."/>
        </authorList>
    </citation>
    <scope>NUCLEOTIDE SEQUENCE</scope>
    <source>
        <strain evidence="9">1001217st1_A9_1001217B_191108</strain>
    </source>
</reference>
<evidence type="ECO:0000256" key="5">
    <source>
        <dbReference type="ARBA" id="ARBA00022989"/>
    </source>
</evidence>
<dbReference type="InterPro" id="IPR036259">
    <property type="entry name" value="MFS_trans_sf"/>
</dbReference>
<keyword evidence="6 7" id="KW-0472">Membrane</keyword>
<evidence type="ECO:0000259" key="8">
    <source>
        <dbReference type="PROSITE" id="PS50850"/>
    </source>
</evidence>
<feature type="domain" description="Major facilitator superfamily (MFS) profile" evidence="8">
    <location>
        <begin position="213"/>
        <end position="406"/>
    </location>
</feature>
<dbReference type="InterPro" id="IPR011701">
    <property type="entry name" value="MFS"/>
</dbReference>
<organism evidence="9 10">
    <name type="scientific">Mediterraneibacter gnavus</name>
    <name type="common">Ruminococcus gnavus</name>
    <dbReference type="NCBI Taxonomy" id="33038"/>
    <lineage>
        <taxon>Bacteria</taxon>
        <taxon>Bacillati</taxon>
        <taxon>Bacillota</taxon>
        <taxon>Clostridia</taxon>
        <taxon>Lachnospirales</taxon>
        <taxon>Lachnospiraceae</taxon>
        <taxon>Mediterraneibacter</taxon>
    </lineage>
</organism>
<dbReference type="PROSITE" id="PS50850">
    <property type="entry name" value="MFS"/>
    <property type="match status" value="1"/>
</dbReference>
<comment type="caution">
    <text evidence="9">The sequence shown here is derived from an EMBL/GenBank/DDBJ whole genome shotgun (WGS) entry which is preliminary data.</text>
</comment>
<dbReference type="GO" id="GO:0005886">
    <property type="term" value="C:plasma membrane"/>
    <property type="evidence" value="ECO:0007669"/>
    <property type="project" value="UniProtKB-SubCell"/>
</dbReference>
<keyword evidence="5 7" id="KW-1133">Transmembrane helix</keyword>
<keyword evidence="2" id="KW-0813">Transport</keyword>
<dbReference type="Pfam" id="PF07690">
    <property type="entry name" value="MFS_1"/>
    <property type="match status" value="1"/>
</dbReference>
<dbReference type="CDD" id="cd06173">
    <property type="entry name" value="MFS_MefA_like"/>
    <property type="match status" value="1"/>
</dbReference>
<dbReference type="NCBIfam" id="TIGR00900">
    <property type="entry name" value="2A0121"/>
    <property type="match status" value="1"/>
</dbReference>
<evidence type="ECO:0000256" key="4">
    <source>
        <dbReference type="ARBA" id="ARBA00022692"/>
    </source>
</evidence>
<dbReference type="EMBL" id="JAQMLR010000004">
    <property type="protein sequence ID" value="MDB8738324.1"/>
    <property type="molecule type" value="Genomic_DNA"/>
</dbReference>
<evidence type="ECO:0000256" key="6">
    <source>
        <dbReference type="ARBA" id="ARBA00023136"/>
    </source>
</evidence>
<evidence type="ECO:0000256" key="3">
    <source>
        <dbReference type="ARBA" id="ARBA00022475"/>
    </source>
</evidence>
<dbReference type="GO" id="GO:0022857">
    <property type="term" value="F:transmembrane transporter activity"/>
    <property type="evidence" value="ECO:0007669"/>
    <property type="project" value="InterPro"/>
</dbReference>
<dbReference type="Proteomes" id="UP001211731">
    <property type="component" value="Unassembled WGS sequence"/>
</dbReference>
<dbReference type="Gene3D" id="1.20.1250.20">
    <property type="entry name" value="MFS general substrate transporter like domains"/>
    <property type="match status" value="1"/>
</dbReference>
<evidence type="ECO:0000256" key="2">
    <source>
        <dbReference type="ARBA" id="ARBA00022448"/>
    </source>
</evidence>
<feature type="transmembrane region" description="Helical" evidence="7">
    <location>
        <begin position="172"/>
        <end position="191"/>
    </location>
</feature>
<feature type="transmembrane region" description="Helical" evidence="7">
    <location>
        <begin position="312"/>
        <end position="335"/>
    </location>
</feature>
<keyword evidence="4 7" id="KW-0812">Transmembrane</keyword>
<feature type="transmembrane region" description="Helical" evidence="7">
    <location>
        <begin position="378"/>
        <end position="396"/>
    </location>
</feature>
<feature type="transmembrane region" description="Helical" evidence="7">
    <location>
        <begin position="12"/>
        <end position="38"/>
    </location>
</feature>
<dbReference type="InterPro" id="IPR020846">
    <property type="entry name" value="MFS_dom"/>
</dbReference>
<feature type="transmembrane region" description="Helical" evidence="7">
    <location>
        <begin position="147"/>
        <end position="166"/>
    </location>
</feature>
<accession>A0AB35IZE3</accession>
<evidence type="ECO:0000256" key="1">
    <source>
        <dbReference type="ARBA" id="ARBA00004651"/>
    </source>
</evidence>
<name>A0AB35IZE3_MEDGN</name>
<dbReference type="AlphaFoldDB" id="A0AB35IZE3"/>
<keyword evidence="3" id="KW-1003">Cell membrane</keyword>
<dbReference type="PANTHER" id="PTHR23513">
    <property type="entry name" value="INTEGRAL MEMBRANE EFFLUX PROTEIN-RELATED"/>
    <property type="match status" value="1"/>
</dbReference>
<dbReference type="RefSeq" id="WP_205487627.1">
    <property type="nucleotide sequence ID" value="NZ_JAQMLO010000007.1"/>
</dbReference>
<feature type="transmembrane region" description="Helical" evidence="7">
    <location>
        <begin position="222"/>
        <end position="243"/>
    </location>
</feature>